<sequence length="511" mass="56720">MHKPQKALNLFGEGLEILRPLIAREYSPAISLFVLLQRNFTSCLKDIHESHIDLGLTVAETIVAVGRALVGAYPQYRPLLAAALHDLAFAFPARQSSHEPDAAEECISLYQDLANRDCQAYNERYADALYNFSRRLFAIGEYQSALRASLEETQLRRKLRDKEYLASCLDHLSRCLGAAGQIDVALNIAEEAVRIRRKLVEENMTWKFESQLAESLNNLSHCLLLAPNCAQRALSSAREAASIQRGHARDTRAEAFNLRLGVFLHNFSVILSAVGRNEEALRAQEEAVQILTRGGDSSCVQALSLSHLASCLRASFNKRLTDGLQNLAAHALLAGAHDEAFSSAEEAVGITRKLVDINPSQHSPTLVNVLYTYANILCENAEYERSHSVILEAEALRETICSDSIFVSLEASAAYMSTQARCFVGLGRRDDGLRSVMGAIQLYEMDFSSPQKIMFESFPWFLRNIVCCISALGENGVNVAEAKTDVVGLSRMLAGYDPDKYERYLQHVIEL</sequence>
<keyword evidence="1" id="KW-0677">Repeat</keyword>
<dbReference type="PANTHER" id="PTHR45641:SF19">
    <property type="entry name" value="NEPHROCYSTIN-3"/>
    <property type="match status" value="1"/>
</dbReference>
<evidence type="ECO:0000256" key="1">
    <source>
        <dbReference type="ARBA" id="ARBA00022737"/>
    </source>
</evidence>
<dbReference type="PANTHER" id="PTHR45641">
    <property type="entry name" value="TETRATRICOPEPTIDE REPEAT PROTEIN (AFU_ORTHOLOGUE AFUA_6G03870)"/>
    <property type="match status" value="1"/>
</dbReference>
<keyword evidence="2" id="KW-0802">TPR repeat</keyword>
<proteinExistence type="predicted"/>
<reference evidence="3" key="1">
    <citation type="submission" date="2023-03" db="EMBL/GenBank/DDBJ databases">
        <title>Massive genome expansion in bonnet fungi (Mycena s.s.) driven by repeated elements and novel gene families across ecological guilds.</title>
        <authorList>
            <consortium name="Lawrence Berkeley National Laboratory"/>
            <person name="Harder C.B."/>
            <person name="Miyauchi S."/>
            <person name="Viragh M."/>
            <person name="Kuo A."/>
            <person name="Thoen E."/>
            <person name="Andreopoulos B."/>
            <person name="Lu D."/>
            <person name="Skrede I."/>
            <person name="Drula E."/>
            <person name="Henrissat B."/>
            <person name="Morin E."/>
            <person name="Kohler A."/>
            <person name="Barry K."/>
            <person name="LaButti K."/>
            <person name="Morin E."/>
            <person name="Salamov A."/>
            <person name="Lipzen A."/>
            <person name="Mereny Z."/>
            <person name="Hegedus B."/>
            <person name="Baldrian P."/>
            <person name="Stursova M."/>
            <person name="Weitz H."/>
            <person name="Taylor A."/>
            <person name="Grigoriev I.V."/>
            <person name="Nagy L.G."/>
            <person name="Martin F."/>
            <person name="Kauserud H."/>
        </authorList>
    </citation>
    <scope>NUCLEOTIDE SEQUENCE</scope>
    <source>
        <strain evidence="3">CBHHK200</strain>
    </source>
</reference>
<evidence type="ECO:0000313" key="3">
    <source>
        <dbReference type="EMBL" id="KAJ7031967.1"/>
    </source>
</evidence>
<accession>A0AAD6SRB8</accession>
<name>A0AAD6SRB8_9AGAR</name>
<dbReference type="SUPFAM" id="SSF48452">
    <property type="entry name" value="TPR-like"/>
    <property type="match status" value="1"/>
</dbReference>
<dbReference type="Gene3D" id="1.25.40.10">
    <property type="entry name" value="Tetratricopeptide repeat domain"/>
    <property type="match status" value="2"/>
</dbReference>
<evidence type="ECO:0000313" key="4">
    <source>
        <dbReference type="Proteomes" id="UP001218188"/>
    </source>
</evidence>
<dbReference type="Proteomes" id="UP001218188">
    <property type="component" value="Unassembled WGS sequence"/>
</dbReference>
<dbReference type="Pfam" id="PF13374">
    <property type="entry name" value="TPR_10"/>
    <property type="match status" value="2"/>
</dbReference>
<keyword evidence="4" id="KW-1185">Reference proteome</keyword>
<dbReference type="EMBL" id="JARJCM010000077">
    <property type="protein sequence ID" value="KAJ7031967.1"/>
    <property type="molecule type" value="Genomic_DNA"/>
</dbReference>
<dbReference type="AlphaFoldDB" id="A0AAD6SRB8"/>
<organism evidence="3 4">
    <name type="scientific">Mycena alexandri</name>
    <dbReference type="NCBI Taxonomy" id="1745969"/>
    <lineage>
        <taxon>Eukaryota</taxon>
        <taxon>Fungi</taxon>
        <taxon>Dikarya</taxon>
        <taxon>Basidiomycota</taxon>
        <taxon>Agaricomycotina</taxon>
        <taxon>Agaricomycetes</taxon>
        <taxon>Agaricomycetidae</taxon>
        <taxon>Agaricales</taxon>
        <taxon>Marasmiineae</taxon>
        <taxon>Mycenaceae</taxon>
        <taxon>Mycena</taxon>
    </lineage>
</organism>
<evidence type="ECO:0000256" key="2">
    <source>
        <dbReference type="ARBA" id="ARBA00022803"/>
    </source>
</evidence>
<protein>
    <submittedName>
        <fullName evidence="3">Uncharacterized protein</fullName>
    </submittedName>
</protein>
<gene>
    <name evidence="3" type="ORF">C8F04DRAFT_1040834</name>
</gene>
<comment type="caution">
    <text evidence="3">The sequence shown here is derived from an EMBL/GenBank/DDBJ whole genome shotgun (WGS) entry which is preliminary data.</text>
</comment>
<dbReference type="InterPro" id="IPR011990">
    <property type="entry name" value="TPR-like_helical_dom_sf"/>
</dbReference>